<dbReference type="Gene3D" id="1.20.1280.50">
    <property type="match status" value="1"/>
</dbReference>
<organism evidence="2 3">
    <name type="scientific">Exidia glandulosa HHB12029</name>
    <dbReference type="NCBI Taxonomy" id="1314781"/>
    <lineage>
        <taxon>Eukaryota</taxon>
        <taxon>Fungi</taxon>
        <taxon>Dikarya</taxon>
        <taxon>Basidiomycota</taxon>
        <taxon>Agaricomycotina</taxon>
        <taxon>Agaricomycetes</taxon>
        <taxon>Auriculariales</taxon>
        <taxon>Exidiaceae</taxon>
        <taxon>Exidia</taxon>
    </lineage>
</organism>
<evidence type="ECO:0000259" key="1">
    <source>
        <dbReference type="PROSITE" id="PS50181"/>
    </source>
</evidence>
<protein>
    <recommendedName>
        <fullName evidence="1">F-box domain-containing protein</fullName>
    </recommendedName>
</protein>
<dbReference type="Proteomes" id="UP000077266">
    <property type="component" value="Unassembled WGS sequence"/>
</dbReference>
<dbReference type="EMBL" id="KV426144">
    <property type="protein sequence ID" value="KZV86802.1"/>
    <property type="molecule type" value="Genomic_DNA"/>
</dbReference>
<evidence type="ECO:0000313" key="2">
    <source>
        <dbReference type="EMBL" id="KZV86802.1"/>
    </source>
</evidence>
<dbReference type="Pfam" id="PF12937">
    <property type="entry name" value="F-box-like"/>
    <property type="match status" value="1"/>
</dbReference>
<evidence type="ECO:0000313" key="3">
    <source>
        <dbReference type="Proteomes" id="UP000077266"/>
    </source>
</evidence>
<name>A0A165EFA0_EXIGL</name>
<dbReference type="SUPFAM" id="SSF81383">
    <property type="entry name" value="F-box domain"/>
    <property type="match status" value="1"/>
</dbReference>
<dbReference type="InterPro" id="IPR001810">
    <property type="entry name" value="F-box_dom"/>
</dbReference>
<dbReference type="OrthoDB" id="5398233at2759"/>
<dbReference type="AlphaFoldDB" id="A0A165EFA0"/>
<accession>A0A165EFA0</accession>
<reference evidence="2 3" key="1">
    <citation type="journal article" date="2016" name="Mol. Biol. Evol.">
        <title>Comparative Genomics of Early-Diverging Mushroom-Forming Fungi Provides Insights into the Origins of Lignocellulose Decay Capabilities.</title>
        <authorList>
            <person name="Nagy L.G."/>
            <person name="Riley R."/>
            <person name="Tritt A."/>
            <person name="Adam C."/>
            <person name="Daum C."/>
            <person name="Floudas D."/>
            <person name="Sun H."/>
            <person name="Yadav J.S."/>
            <person name="Pangilinan J."/>
            <person name="Larsson K.H."/>
            <person name="Matsuura K."/>
            <person name="Barry K."/>
            <person name="Labutti K."/>
            <person name="Kuo R."/>
            <person name="Ohm R.A."/>
            <person name="Bhattacharya S.S."/>
            <person name="Shirouzu T."/>
            <person name="Yoshinaga Y."/>
            <person name="Martin F.M."/>
            <person name="Grigoriev I.V."/>
            <person name="Hibbett D.S."/>
        </authorList>
    </citation>
    <scope>NUCLEOTIDE SEQUENCE [LARGE SCALE GENOMIC DNA]</scope>
    <source>
        <strain evidence="2 3">HHB12029</strain>
    </source>
</reference>
<dbReference type="PROSITE" id="PS50181">
    <property type="entry name" value="FBOX"/>
    <property type="match status" value="1"/>
</dbReference>
<dbReference type="InterPro" id="IPR036047">
    <property type="entry name" value="F-box-like_dom_sf"/>
</dbReference>
<proteinExistence type="predicted"/>
<dbReference type="InParanoid" id="A0A165EFA0"/>
<gene>
    <name evidence="2" type="ORF">EXIGLDRAFT_840482</name>
</gene>
<feature type="domain" description="F-box" evidence="1">
    <location>
        <begin position="22"/>
        <end position="70"/>
    </location>
</feature>
<keyword evidence="3" id="KW-1185">Reference proteome</keyword>
<sequence>MAVLRRFLCWKTESICDPPNQGCPAARLPAEVLCAMFLLLDFGDRLSTSHVCAHWRAASLSHPRLLWSTIHTKGRRRGAFRLQLERAKDFPVAVEIDITLTPQYKRAIRELPRIMAALADHMFHVTSLVVHLFGYASQHLNPALNALRAQPAPLLRTLHLDLDRWSVPMQRRRQRARLYDDVFARHAPCLTDVRLGGITLPLQQRVSAFNDVTKLHVSLSQTDILWEILFALPLMSGLRYLRLSGSSWGSPPMHVWSIKLRRLHLDLEQPLPWLCSYLGGADLENLWAAYLFTGPELDGVFPLDDPHLHTRAYLHDDNSTRDIEIIRSDGKYRCLHAVAREVEIPALILEYLSDVTIDERYLISCSSPSTISLPHAVRLAIVLMESPTHGEEDIECACETLLHCVAHHSCSTLYTPLLEEVDIHAVSTSYVSKPLTVGPEEVLALLGHIEHGDTTLTRLSISGVELVTHVRAPLSQLLEVAESIIVDKEYIGTVRLEGAPAESIE</sequence>